<name>V4A9N4_LOTGI</name>
<feature type="region of interest" description="Disordered" evidence="1">
    <location>
        <begin position="46"/>
        <end position="123"/>
    </location>
</feature>
<dbReference type="CTD" id="20239269"/>
<dbReference type="EMBL" id="KB202199">
    <property type="protein sequence ID" value="ESO91785.1"/>
    <property type="molecule type" value="Genomic_DNA"/>
</dbReference>
<accession>V4A9N4</accession>
<protein>
    <submittedName>
        <fullName evidence="2">Uncharacterized protein</fullName>
    </submittedName>
</protein>
<reference evidence="2 3" key="1">
    <citation type="journal article" date="2013" name="Nature">
        <title>Insights into bilaterian evolution from three spiralian genomes.</title>
        <authorList>
            <person name="Simakov O."/>
            <person name="Marletaz F."/>
            <person name="Cho S.J."/>
            <person name="Edsinger-Gonzales E."/>
            <person name="Havlak P."/>
            <person name="Hellsten U."/>
            <person name="Kuo D.H."/>
            <person name="Larsson T."/>
            <person name="Lv J."/>
            <person name="Arendt D."/>
            <person name="Savage R."/>
            <person name="Osoegawa K."/>
            <person name="de Jong P."/>
            <person name="Grimwood J."/>
            <person name="Chapman J.A."/>
            <person name="Shapiro H."/>
            <person name="Aerts A."/>
            <person name="Otillar R.P."/>
            <person name="Terry A.Y."/>
            <person name="Boore J.L."/>
            <person name="Grigoriev I.V."/>
            <person name="Lindberg D.R."/>
            <person name="Seaver E.C."/>
            <person name="Weisblat D.A."/>
            <person name="Putnam N.H."/>
            <person name="Rokhsar D.S."/>
        </authorList>
    </citation>
    <scope>NUCLEOTIDE SEQUENCE [LARGE SCALE GENOMIC DNA]</scope>
</reference>
<dbReference type="KEGG" id="lgi:LOTGIDRAFT_163146"/>
<dbReference type="HOGENOM" id="CLU_650980_0_0_1"/>
<feature type="region of interest" description="Disordered" evidence="1">
    <location>
        <begin position="377"/>
        <end position="422"/>
    </location>
</feature>
<dbReference type="OrthoDB" id="6140287at2759"/>
<evidence type="ECO:0000313" key="3">
    <source>
        <dbReference type="Proteomes" id="UP000030746"/>
    </source>
</evidence>
<dbReference type="RefSeq" id="XP_009057457.1">
    <property type="nucleotide sequence ID" value="XM_009059209.1"/>
</dbReference>
<feature type="compositionally biased region" description="Low complexity" evidence="1">
    <location>
        <begin position="377"/>
        <end position="388"/>
    </location>
</feature>
<gene>
    <name evidence="2" type="ORF">LOTGIDRAFT_163146</name>
</gene>
<dbReference type="Proteomes" id="UP000030746">
    <property type="component" value="Unassembled WGS sequence"/>
</dbReference>
<feature type="compositionally biased region" description="Low complexity" evidence="1">
    <location>
        <begin position="404"/>
        <end position="422"/>
    </location>
</feature>
<proteinExistence type="predicted"/>
<sequence>MDDSNIPVNNDIIISYDPLDLNSLDTDISPSNRATVHNVCVGMQTSGASGKPEVKTKVNNPRKRRNCNTPTGETINNPKTRKTNVVRSTVVKSGRKVPTRPTVNFSHGHLNEGSKSNSSVGNKPCTEFEDMKNEMAAMKNFLQANIPIVQEVKNDRPTGAPTELHDTSNEPIIDLVDPQSMYDEFLEEFEDPDEFDIPKIFQGDDLFAKPAKDSILNLVNVATSKRVEIGKMASKYPLPVNCKRLVPPLVDGDVWSVLPKQAQAQDSSLQDVQKLIGLSIVPLLPLLSLRDKQEVKNNVVDSIVTMGNAMLELSFRRIFLKRFLSKRYHTLCSTSRPVDETLFGPDVATRMREIDQSNRLYSNLNNNSNRNYRFNNRRSFLGQGSAGRSRGRFRSRGRSRGRYSRGQNYQHPQTTTQPQQSA</sequence>
<evidence type="ECO:0000313" key="2">
    <source>
        <dbReference type="EMBL" id="ESO91785.1"/>
    </source>
</evidence>
<dbReference type="PANTHER" id="PTHR34239">
    <property type="entry name" value="APPLE DOMAIN-CONTAINING PROTEIN"/>
    <property type="match status" value="1"/>
</dbReference>
<dbReference type="OMA" id="RPENCEN"/>
<evidence type="ECO:0000256" key="1">
    <source>
        <dbReference type="SAM" id="MobiDB-lite"/>
    </source>
</evidence>
<dbReference type="GeneID" id="20239269"/>
<feature type="compositionally biased region" description="Basic residues" evidence="1">
    <location>
        <begin position="389"/>
        <end position="403"/>
    </location>
</feature>
<dbReference type="AlphaFoldDB" id="V4A9N4"/>
<feature type="compositionally biased region" description="Polar residues" evidence="1">
    <location>
        <begin position="67"/>
        <end position="78"/>
    </location>
</feature>
<organism evidence="2 3">
    <name type="scientific">Lottia gigantea</name>
    <name type="common">Giant owl limpet</name>
    <dbReference type="NCBI Taxonomy" id="225164"/>
    <lineage>
        <taxon>Eukaryota</taxon>
        <taxon>Metazoa</taxon>
        <taxon>Spiralia</taxon>
        <taxon>Lophotrochozoa</taxon>
        <taxon>Mollusca</taxon>
        <taxon>Gastropoda</taxon>
        <taxon>Patellogastropoda</taxon>
        <taxon>Lottioidea</taxon>
        <taxon>Lottiidae</taxon>
        <taxon>Lottia</taxon>
    </lineage>
</organism>
<dbReference type="PANTHER" id="PTHR34239:SF2">
    <property type="entry name" value="TRANSPOSABLE ELEMENT P TRANSPOSASE_THAP9 CONSERVED DOMAIN-CONTAINING PROTEIN"/>
    <property type="match status" value="1"/>
</dbReference>
<keyword evidence="3" id="KW-1185">Reference proteome</keyword>